<keyword evidence="1" id="KW-0547">Nucleotide-binding</keyword>
<accession>A0AAV6IN27</accession>
<evidence type="ECO:0000313" key="7">
    <source>
        <dbReference type="Proteomes" id="UP000823749"/>
    </source>
</evidence>
<keyword evidence="1" id="KW-0233">DNA recombination</keyword>
<dbReference type="InterPro" id="IPR025476">
    <property type="entry name" value="Helitron_helicase-like"/>
</dbReference>
<dbReference type="GO" id="GO:0043139">
    <property type="term" value="F:5'-3' DNA helicase activity"/>
    <property type="evidence" value="ECO:0007669"/>
    <property type="project" value="UniProtKB-EC"/>
</dbReference>
<evidence type="ECO:0000259" key="5">
    <source>
        <dbReference type="Pfam" id="PF21530"/>
    </source>
</evidence>
<organism evidence="6 7">
    <name type="scientific">Rhododendron griersonianum</name>
    <dbReference type="NCBI Taxonomy" id="479676"/>
    <lineage>
        <taxon>Eukaryota</taxon>
        <taxon>Viridiplantae</taxon>
        <taxon>Streptophyta</taxon>
        <taxon>Embryophyta</taxon>
        <taxon>Tracheophyta</taxon>
        <taxon>Spermatophyta</taxon>
        <taxon>Magnoliopsida</taxon>
        <taxon>eudicotyledons</taxon>
        <taxon>Gunneridae</taxon>
        <taxon>Pentapetalae</taxon>
        <taxon>asterids</taxon>
        <taxon>Ericales</taxon>
        <taxon>Ericaceae</taxon>
        <taxon>Ericoideae</taxon>
        <taxon>Rhodoreae</taxon>
        <taxon>Rhododendron</taxon>
    </lineage>
</organism>
<evidence type="ECO:0000256" key="2">
    <source>
        <dbReference type="SAM" id="MobiDB-lite"/>
    </source>
</evidence>
<dbReference type="GO" id="GO:0000723">
    <property type="term" value="P:telomere maintenance"/>
    <property type="evidence" value="ECO:0007669"/>
    <property type="project" value="InterPro"/>
</dbReference>
<dbReference type="GO" id="GO:0006310">
    <property type="term" value="P:DNA recombination"/>
    <property type="evidence" value="ECO:0007669"/>
    <property type="project" value="UniProtKB-KW"/>
</dbReference>
<dbReference type="PANTHER" id="PTHR10492">
    <property type="match status" value="1"/>
</dbReference>
<comment type="caution">
    <text evidence="6">The sequence shown here is derived from an EMBL/GenBank/DDBJ whole genome shotgun (WGS) entry which is preliminary data.</text>
</comment>
<dbReference type="Pfam" id="PF14214">
    <property type="entry name" value="Helitron_like_N"/>
    <property type="match status" value="1"/>
</dbReference>
<evidence type="ECO:0000259" key="4">
    <source>
        <dbReference type="Pfam" id="PF14214"/>
    </source>
</evidence>
<dbReference type="Proteomes" id="UP000823749">
    <property type="component" value="Chromosome 10"/>
</dbReference>
<dbReference type="GO" id="GO:0016787">
    <property type="term" value="F:hydrolase activity"/>
    <property type="evidence" value="ECO:0007669"/>
    <property type="project" value="UniProtKB-KW"/>
</dbReference>
<keyword evidence="1" id="KW-0067">ATP-binding</keyword>
<sequence>MSANTAPDSPLGREILRHQNAAALTDSLPPQRIARDRRSHSKIQPLRDGNIRADGRDHHAIHVPEEIQRIGAMTRKQKATYVGSGKENSEVYHIQPLGDRNVRAEIRDGRDHHVVHVHEEIQRIGAMARKRKTTYVGSGKENSEAQPLQERNIGAARDEHCANIGNNVHNREDTQRADTTAQARQKSSYADKGKGLLTCANEKDTYLVEPLRDRNVGVEIHEERNVNTIRVREVPPTLFIDESNNQISITLSKHRPHICVVDILDEWEVSVNLEGPSRAHVITGRHNLGNMDIKCTHCKALHWMDERLTRSPTSNPLFGTCCFQGKIKLPTLITPPPPIRALYDGDDDRSISFRKHTREYNATNAFTSLGATLDPRMLSGRGPTSFTIHGELRHRVGSLLPQQGKDASYAQLYIYDPASALEVRNRRNQQLRKDVLQTIQETLLQVNPFVDKFRQAYAILDQLDIAEQTLPAHFHYSSSKDRRRYNLPTSDEIAVVIPGDGSKASGMRDIVLHLRGDNQLMQINECHPAYLPLHYVLLFPRGELGWEPGMKQWDVKNNRPTTMRLTQMEYYSYRLFERQTEYSTILRGGKLFQEFLVDAWAATEQNRLTYYKLNQARLRTSLYHDLTDIGPDGLDPDQIGQRMILPSSFTGGPRHMFEIFQDSMAITRYNHHPDIFLTMTANPKWPEITSALLHNQTAVDRPDLVARVFELKRKALMKEIEKNKVFGQKVAHVYTIEFQKRGLPHMHVLFFLIGRDKIRTCAQVDKLVCAEFPNPEDDPELFETVKSCMVHGPCGARNPHATCMENGKCTKRYPRAFAETTTMDENGYPIYRRRDDGKVYIVRGQEVDNRDVVPYNPHLSKMFNCHINVEVCAGMRCVKYIHKYIYKGHDRATMVLGSVNEIKQYLDGRYIGPPEAAWRIFGHHMHEEVPTVTRLALHLPGMHRVNYNPKESLEDIIARAAVEKSTLTGFFSWYASNPDSIPYTYQEFPQYFVWDKTNNVWTPRRIGYAIGRMYFASPNCGETFYLRLLLTVVRGPKSYESLRTVNNVIHDTFKLACVARGLLEDDDEWVQCLEEAAIMKSGYQLRRLFCVILTQCAPLQPLEFWKQFSIHICDDLAHKIRTLFALPNPTEGQIEDYGLYLLNQMLGETGKSLYDFPPMPQPIENWSTVVGNRLIIEHRLLQVQAQQADTETNIGRLNSGQRSAYDAIICSVLENKGTTFFLNGGAGTGKTFLYNTIAQKCRGLGHIVVTVASSGIASLLLEGGRTAHSTFSIPLDVLENSICGFTKQSIQAELFRETKMIIWDEVPMQHKYCVEAVDRTLRDIRDNPKPFGGMTVVLGGDFRQILPVVPKGVREEIVNASLRRSDLWDDIHVLTLSLNMRLNTIDPRNADFANFLMEVGTNPQEVVHLPTTIGRCQDLNELLSTVYPHLGVANVSTPTFLTERTILSARNDDVNAINCTALTIFPGNSYTYLAADKMSVDDGMDRSITNQYPNEYLNTLDPPGLPPFKLQLKAGCPIILLRNIAPKDGLCNGTRMMVVRCGSRIIEVKILTGAKFGELAFIPRISLSPSSSDFPFHMTRRQFPVRLAYAMTINKSQGQSVKFVGVDLRTPVFSHGQLYVALSRCTSFDRISVLLPEEAIDSTTNIVYPEVLL</sequence>
<dbReference type="GO" id="GO:0006281">
    <property type="term" value="P:DNA repair"/>
    <property type="evidence" value="ECO:0007669"/>
    <property type="project" value="UniProtKB-KW"/>
</dbReference>
<gene>
    <name evidence="6" type="ORF">RHGRI_028811</name>
</gene>
<feature type="domain" description="Helitron helicase-like" evidence="4">
    <location>
        <begin position="570"/>
        <end position="749"/>
    </location>
</feature>
<evidence type="ECO:0000313" key="6">
    <source>
        <dbReference type="EMBL" id="KAG5528004.1"/>
    </source>
</evidence>
<keyword evidence="1" id="KW-0227">DNA damage</keyword>
<keyword evidence="7" id="KW-1185">Reference proteome</keyword>
<protein>
    <recommendedName>
        <fullName evidence="1">ATP-dependent DNA helicase</fullName>
        <ecNumber evidence="1">5.6.2.3</ecNumber>
    </recommendedName>
</protein>
<keyword evidence="1" id="KW-0347">Helicase</keyword>
<dbReference type="InterPro" id="IPR010285">
    <property type="entry name" value="DNA_helicase_pif1-like_DEAD"/>
</dbReference>
<name>A0AAV6IN27_9ERIC</name>
<feature type="region of interest" description="Disordered" evidence="2">
    <location>
        <begin position="21"/>
        <end position="53"/>
    </location>
</feature>
<proteinExistence type="inferred from homology"/>
<dbReference type="EMBL" id="JACTNZ010000010">
    <property type="protein sequence ID" value="KAG5528004.1"/>
    <property type="molecule type" value="Genomic_DNA"/>
</dbReference>
<comment type="similarity">
    <text evidence="1">Belongs to the helicase family.</text>
</comment>
<dbReference type="EC" id="5.6.2.3" evidence="1"/>
<evidence type="ECO:0000259" key="3">
    <source>
        <dbReference type="Pfam" id="PF05970"/>
    </source>
</evidence>
<dbReference type="InterPro" id="IPR049163">
    <property type="entry name" value="Pif1-like_2B_dom"/>
</dbReference>
<dbReference type="Pfam" id="PF05970">
    <property type="entry name" value="PIF1"/>
    <property type="match status" value="1"/>
</dbReference>
<keyword evidence="1" id="KW-0378">Hydrolase</keyword>
<comment type="cofactor">
    <cofactor evidence="1">
        <name>Mg(2+)</name>
        <dbReference type="ChEBI" id="CHEBI:18420"/>
    </cofactor>
</comment>
<dbReference type="CDD" id="cd18809">
    <property type="entry name" value="SF1_C_RecD"/>
    <property type="match status" value="1"/>
</dbReference>
<dbReference type="Gene3D" id="3.40.50.300">
    <property type="entry name" value="P-loop containing nucleotide triphosphate hydrolases"/>
    <property type="match status" value="1"/>
</dbReference>
<feature type="domain" description="DNA helicase Pif1-like 2B" evidence="5">
    <location>
        <begin position="1495"/>
        <end position="1540"/>
    </location>
</feature>
<dbReference type="InterPro" id="IPR027417">
    <property type="entry name" value="P-loop_NTPase"/>
</dbReference>
<dbReference type="SUPFAM" id="SSF52540">
    <property type="entry name" value="P-loop containing nucleoside triphosphate hydrolases"/>
    <property type="match status" value="2"/>
</dbReference>
<reference evidence="6" key="1">
    <citation type="submission" date="2020-08" db="EMBL/GenBank/DDBJ databases">
        <title>Plant Genome Project.</title>
        <authorList>
            <person name="Zhang R.-G."/>
        </authorList>
    </citation>
    <scope>NUCLEOTIDE SEQUENCE</scope>
    <source>
        <strain evidence="6">WSP0</strain>
        <tissue evidence="6">Leaf</tissue>
    </source>
</reference>
<evidence type="ECO:0000256" key="1">
    <source>
        <dbReference type="RuleBase" id="RU363044"/>
    </source>
</evidence>
<comment type="catalytic activity">
    <reaction evidence="1">
        <text>ATP + H2O = ADP + phosphate + H(+)</text>
        <dbReference type="Rhea" id="RHEA:13065"/>
        <dbReference type="ChEBI" id="CHEBI:15377"/>
        <dbReference type="ChEBI" id="CHEBI:15378"/>
        <dbReference type="ChEBI" id="CHEBI:30616"/>
        <dbReference type="ChEBI" id="CHEBI:43474"/>
        <dbReference type="ChEBI" id="CHEBI:456216"/>
        <dbReference type="EC" id="5.6.2.3"/>
    </reaction>
</comment>
<dbReference type="GO" id="GO:0005524">
    <property type="term" value="F:ATP binding"/>
    <property type="evidence" value="ECO:0007669"/>
    <property type="project" value="UniProtKB-KW"/>
</dbReference>
<keyword evidence="1" id="KW-0234">DNA repair</keyword>
<dbReference type="PANTHER" id="PTHR10492:SF57">
    <property type="entry name" value="ATP-DEPENDENT DNA HELICASE"/>
    <property type="match status" value="1"/>
</dbReference>
<feature type="domain" description="DNA helicase Pif1-like DEAD-box helicase" evidence="3">
    <location>
        <begin position="1197"/>
        <end position="1400"/>
    </location>
</feature>
<dbReference type="Pfam" id="PF21530">
    <property type="entry name" value="Pif1_2B_dom"/>
    <property type="match status" value="1"/>
</dbReference>